<evidence type="ECO:0000256" key="7">
    <source>
        <dbReference type="ARBA" id="ARBA00022840"/>
    </source>
</evidence>
<dbReference type="InterPro" id="IPR004807">
    <property type="entry name" value="UvrB"/>
</dbReference>
<name>A0A831RL17_9GAMM</name>
<dbReference type="HAMAP" id="MF_00204">
    <property type="entry name" value="UvrB"/>
    <property type="match status" value="1"/>
</dbReference>
<dbReference type="GO" id="GO:0005524">
    <property type="term" value="F:ATP binding"/>
    <property type="evidence" value="ECO:0007669"/>
    <property type="project" value="UniProtKB-UniRule"/>
</dbReference>
<comment type="domain">
    <text evidence="13">The beta-hairpin motif is involved in DNA binding.</text>
</comment>
<comment type="subcellular location">
    <subcellularLocation>
        <location evidence="1 13 14">Cytoplasm</location>
    </subcellularLocation>
</comment>
<evidence type="ECO:0000313" key="19">
    <source>
        <dbReference type="EMBL" id="HEB96595.1"/>
    </source>
</evidence>
<dbReference type="Pfam" id="PF02151">
    <property type="entry name" value="UVR"/>
    <property type="match status" value="1"/>
</dbReference>
<keyword evidence="15" id="KW-0175">Coiled coil</keyword>
<feature type="coiled-coil region" evidence="15">
    <location>
        <begin position="632"/>
        <end position="664"/>
    </location>
</feature>
<evidence type="ECO:0000256" key="13">
    <source>
        <dbReference type="HAMAP-Rule" id="MF_00204"/>
    </source>
</evidence>
<keyword evidence="8 13" id="KW-0267">Excision nuclease</keyword>
<evidence type="ECO:0000256" key="12">
    <source>
        <dbReference type="ARBA" id="ARBA00029504"/>
    </source>
</evidence>
<evidence type="ECO:0000256" key="10">
    <source>
        <dbReference type="ARBA" id="ARBA00023236"/>
    </source>
</evidence>
<dbReference type="InterPro" id="IPR027417">
    <property type="entry name" value="P-loop_NTPase"/>
</dbReference>
<organism evidence="19">
    <name type="scientific">Sedimenticola thiotaurini</name>
    <dbReference type="NCBI Taxonomy" id="1543721"/>
    <lineage>
        <taxon>Bacteria</taxon>
        <taxon>Pseudomonadati</taxon>
        <taxon>Pseudomonadota</taxon>
        <taxon>Gammaproteobacteria</taxon>
        <taxon>Chromatiales</taxon>
        <taxon>Sedimenticolaceae</taxon>
        <taxon>Sedimenticola</taxon>
    </lineage>
</organism>
<evidence type="ECO:0000256" key="8">
    <source>
        <dbReference type="ARBA" id="ARBA00022881"/>
    </source>
</evidence>
<evidence type="ECO:0000256" key="4">
    <source>
        <dbReference type="ARBA" id="ARBA00022741"/>
    </source>
</evidence>
<dbReference type="EMBL" id="DRKP01000105">
    <property type="protein sequence ID" value="HEB96595.1"/>
    <property type="molecule type" value="Genomic_DNA"/>
</dbReference>
<dbReference type="InterPro" id="IPR024759">
    <property type="entry name" value="UvrB_YAD/RRR_dom"/>
</dbReference>
<dbReference type="SMART" id="SM00487">
    <property type="entry name" value="DEXDc"/>
    <property type="match status" value="1"/>
</dbReference>
<dbReference type="Gene3D" id="3.40.50.300">
    <property type="entry name" value="P-loop containing nucleotide triphosphate hydrolases"/>
    <property type="match status" value="3"/>
</dbReference>
<comment type="function">
    <text evidence="13">The UvrABC repair system catalyzes the recognition and processing of DNA lesions. A damage recognition complex composed of 2 UvrA and 2 UvrB subunits scans DNA for abnormalities. Upon binding of the UvrA(2)B(2) complex to a putative damaged site, the DNA wraps around one UvrB monomer. DNA wrap is dependent on ATP binding by UvrB and probably causes local melting of the DNA helix, facilitating insertion of UvrB beta-hairpin between the DNA strands. Then UvrB probes one DNA strand for the presence of a lesion. If a lesion is found the UvrA subunits dissociate and the UvrB-DNA preincision complex is formed. This complex is subsequently bound by UvrC and the second UvrB is released. If no lesion is found, the DNA wraps around the other UvrB subunit that will check the other stand for damage.</text>
</comment>
<dbReference type="CDD" id="cd17916">
    <property type="entry name" value="DEXHc_UvrB"/>
    <property type="match status" value="1"/>
</dbReference>
<dbReference type="PROSITE" id="PS51194">
    <property type="entry name" value="HELICASE_CTER"/>
    <property type="match status" value="1"/>
</dbReference>
<keyword evidence="9 13" id="KW-0234">DNA repair</keyword>
<dbReference type="SUPFAM" id="SSF52540">
    <property type="entry name" value="P-loop containing nucleoside triphosphate hydrolases"/>
    <property type="match status" value="2"/>
</dbReference>
<evidence type="ECO:0000256" key="5">
    <source>
        <dbReference type="ARBA" id="ARBA00022763"/>
    </source>
</evidence>
<dbReference type="GO" id="GO:0009380">
    <property type="term" value="C:excinuclease repair complex"/>
    <property type="evidence" value="ECO:0007669"/>
    <property type="project" value="InterPro"/>
</dbReference>
<evidence type="ECO:0000259" key="16">
    <source>
        <dbReference type="PROSITE" id="PS50151"/>
    </source>
</evidence>
<keyword evidence="6 13" id="KW-0228">DNA excision</keyword>
<sequence>MAKEFQLVTQFDPAGDQPEAIHRLVEGLNDGEAGMTLLGVTGSGKTFTIANVIQQVQRPTLVLAHNKTLAAQLYGEMKAFFPHNAVEYFVSYYDYYQPEAYVPSSDTFIEKDASINEHIEQMRLSATKALLERHDTIIVATVSCIYGLGDPRAYLDMVLHLVRGDTVDHRAILRRLAELQYTRNEVELHRASYRVRGEVIDIYPAESDREAVRVELFDDEIESIALFDPLTGEVLRRVPRFTIYPKSHYVTPRETLLQAVEQIRDELKQRLQQLRDADRLVEAQRLEQRTRFDIEMILELGYCTGIENYSRYLSGRAPGEPPPTLFDYLPRDALLVVDESHVTIPQIGAMYRGDRSRKETLVEYGFRLPSALDNRPMRFEEFEARAPQTIYVSATPREYELQHSGAVVEQVVRPTGLLDPEIEVRPAGTQVDDLLSEINRRVERAERVLVTTLTKRMAEDLTDYLDDHGVRVRYLHSDIDTVERVEIIRDLRLGEFDVLVGINLLREGLDMPEVSLVAILDADKEGFLRSEGSLIQTIGRAARNAGGKAILYADRITGSMRRAIDETERRRRKQIAYNEAHGITPTTIRKAVADIMEGARPGAPMPPKAYARVAELEAEYAAMTPQQMAKRIAELEKRMYQHARDLEFEEAARIRDRIRELQDRGLLA</sequence>
<dbReference type="AlphaFoldDB" id="A0A831RL17"/>
<dbReference type="FunFam" id="3.40.50.300:FF:000477">
    <property type="entry name" value="UvrABC system protein B"/>
    <property type="match status" value="1"/>
</dbReference>
<keyword evidence="5 13" id="KW-0227">DNA damage</keyword>
<dbReference type="PROSITE" id="PS50151">
    <property type="entry name" value="UVR"/>
    <property type="match status" value="1"/>
</dbReference>
<evidence type="ECO:0000256" key="11">
    <source>
        <dbReference type="ARBA" id="ARBA00026033"/>
    </source>
</evidence>
<evidence type="ECO:0000256" key="6">
    <source>
        <dbReference type="ARBA" id="ARBA00022769"/>
    </source>
</evidence>
<dbReference type="PROSITE" id="PS51192">
    <property type="entry name" value="HELICASE_ATP_BIND_1"/>
    <property type="match status" value="1"/>
</dbReference>
<keyword evidence="7 13" id="KW-0067">ATP-binding</keyword>
<dbReference type="GO" id="GO:0003677">
    <property type="term" value="F:DNA binding"/>
    <property type="evidence" value="ECO:0007669"/>
    <property type="project" value="UniProtKB-UniRule"/>
</dbReference>
<evidence type="ECO:0000256" key="15">
    <source>
        <dbReference type="SAM" id="Coils"/>
    </source>
</evidence>
<evidence type="ECO:0000259" key="18">
    <source>
        <dbReference type="PROSITE" id="PS51194"/>
    </source>
</evidence>
<dbReference type="SUPFAM" id="SSF46600">
    <property type="entry name" value="C-terminal UvrC-binding domain of UvrB"/>
    <property type="match status" value="1"/>
</dbReference>
<dbReference type="NCBIfam" id="NF003673">
    <property type="entry name" value="PRK05298.1"/>
    <property type="match status" value="1"/>
</dbReference>
<comment type="subunit">
    <text evidence="11 13 14">Forms a heterotetramer with UvrA during the search for lesions. Interacts with UvrC in an incision complex.</text>
</comment>
<dbReference type="GO" id="GO:0009432">
    <property type="term" value="P:SOS response"/>
    <property type="evidence" value="ECO:0007669"/>
    <property type="project" value="UniProtKB-UniRule"/>
</dbReference>
<evidence type="ECO:0000256" key="2">
    <source>
        <dbReference type="ARBA" id="ARBA00008533"/>
    </source>
</evidence>
<reference evidence="19" key="1">
    <citation type="journal article" date="2020" name="mSystems">
        <title>Genome- and Community-Level Interaction Insights into Carbon Utilization and Element Cycling Functions of Hydrothermarchaeota in Hydrothermal Sediment.</title>
        <authorList>
            <person name="Zhou Z."/>
            <person name="Liu Y."/>
            <person name="Xu W."/>
            <person name="Pan J."/>
            <person name="Luo Z.H."/>
            <person name="Li M."/>
        </authorList>
    </citation>
    <scope>NUCLEOTIDE SEQUENCE [LARGE SCALE GENOMIC DNA]</scope>
    <source>
        <strain evidence="19">HyVt-443</strain>
    </source>
</reference>
<dbReference type="Pfam" id="PF00271">
    <property type="entry name" value="Helicase_C"/>
    <property type="match status" value="1"/>
</dbReference>
<dbReference type="GO" id="GO:0016887">
    <property type="term" value="F:ATP hydrolysis activity"/>
    <property type="evidence" value="ECO:0007669"/>
    <property type="project" value="InterPro"/>
</dbReference>
<dbReference type="PANTHER" id="PTHR24029:SF0">
    <property type="entry name" value="UVRABC SYSTEM PROTEIN B"/>
    <property type="match status" value="1"/>
</dbReference>
<dbReference type="Proteomes" id="UP000886251">
    <property type="component" value="Unassembled WGS sequence"/>
</dbReference>
<dbReference type="InterPro" id="IPR014001">
    <property type="entry name" value="Helicase_ATP-bd"/>
</dbReference>
<keyword evidence="3 13" id="KW-0963">Cytoplasm</keyword>
<evidence type="ECO:0000256" key="9">
    <source>
        <dbReference type="ARBA" id="ARBA00023204"/>
    </source>
</evidence>
<feature type="domain" description="UVR" evidence="16">
    <location>
        <begin position="629"/>
        <end position="664"/>
    </location>
</feature>
<dbReference type="Pfam" id="PF04851">
    <property type="entry name" value="ResIII"/>
    <property type="match status" value="1"/>
</dbReference>
<feature type="domain" description="Helicase C-terminal" evidence="18">
    <location>
        <begin position="430"/>
        <end position="592"/>
    </location>
</feature>
<dbReference type="Pfam" id="PF12344">
    <property type="entry name" value="UvrB"/>
    <property type="match status" value="1"/>
</dbReference>
<feature type="binding site" evidence="13">
    <location>
        <begin position="39"/>
        <end position="46"/>
    </location>
    <ligand>
        <name>ATP</name>
        <dbReference type="ChEBI" id="CHEBI:30616"/>
    </ligand>
</feature>
<dbReference type="InterPro" id="IPR041471">
    <property type="entry name" value="UvrB_inter"/>
</dbReference>
<comment type="caution">
    <text evidence="19">The sequence shown here is derived from an EMBL/GenBank/DDBJ whole genome shotgun (WGS) entry which is preliminary data.</text>
</comment>
<gene>
    <name evidence="13 19" type="primary">uvrB</name>
    <name evidence="19" type="ORF">ENI96_09220</name>
</gene>
<dbReference type="GO" id="GO:0009381">
    <property type="term" value="F:excinuclease ABC activity"/>
    <property type="evidence" value="ECO:0007669"/>
    <property type="project" value="UniProtKB-UniRule"/>
</dbReference>
<dbReference type="InterPro" id="IPR036876">
    <property type="entry name" value="UVR_dom_sf"/>
</dbReference>
<dbReference type="CDD" id="cd18790">
    <property type="entry name" value="SF2_C_UvrB"/>
    <property type="match status" value="1"/>
</dbReference>
<feature type="domain" description="Helicase ATP-binding" evidence="17">
    <location>
        <begin position="26"/>
        <end position="159"/>
    </location>
</feature>
<keyword evidence="4 13" id="KW-0547">Nucleotide-binding</keyword>
<keyword evidence="10 13" id="KW-0742">SOS response</keyword>
<feature type="coiled-coil region" evidence="15">
    <location>
        <begin position="253"/>
        <end position="284"/>
    </location>
</feature>
<accession>A0A831RL17</accession>
<feature type="short sequence motif" description="Beta-hairpin" evidence="13">
    <location>
        <begin position="92"/>
        <end position="115"/>
    </location>
</feature>
<evidence type="ECO:0000256" key="14">
    <source>
        <dbReference type="RuleBase" id="RU003587"/>
    </source>
</evidence>
<dbReference type="GO" id="GO:0005737">
    <property type="term" value="C:cytoplasm"/>
    <property type="evidence" value="ECO:0007669"/>
    <property type="project" value="UniProtKB-SubCell"/>
</dbReference>
<dbReference type="InterPro" id="IPR001943">
    <property type="entry name" value="UVR_dom"/>
</dbReference>
<dbReference type="Gene3D" id="4.10.860.10">
    <property type="entry name" value="UVR domain"/>
    <property type="match status" value="1"/>
</dbReference>
<dbReference type="GO" id="GO:0006289">
    <property type="term" value="P:nucleotide-excision repair"/>
    <property type="evidence" value="ECO:0007669"/>
    <property type="project" value="UniProtKB-UniRule"/>
</dbReference>
<dbReference type="NCBIfam" id="TIGR00631">
    <property type="entry name" value="uvrb"/>
    <property type="match status" value="1"/>
</dbReference>
<dbReference type="Pfam" id="PF17757">
    <property type="entry name" value="UvrB_inter"/>
    <property type="match status" value="1"/>
</dbReference>
<evidence type="ECO:0000259" key="17">
    <source>
        <dbReference type="PROSITE" id="PS51192"/>
    </source>
</evidence>
<protein>
    <recommendedName>
        <fullName evidence="12 13">UvrABC system protein B</fullName>
        <shortName evidence="13">Protein UvrB</shortName>
    </recommendedName>
    <alternativeName>
        <fullName evidence="13">Excinuclease ABC subunit B</fullName>
    </alternativeName>
</protein>
<evidence type="ECO:0000256" key="1">
    <source>
        <dbReference type="ARBA" id="ARBA00004496"/>
    </source>
</evidence>
<dbReference type="PANTHER" id="PTHR24029">
    <property type="entry name" value="UVRABC SYSTEM PROTEIN B"/>
    <property type="match status" value="1"/>
</dbReference>
<proteinExistence type="inferred from homology"/>
<evidence type="ECO:0000256" key="3">
    <source>
        <dbReference type="ARBA" id="ARBA00022490"/>
    </source>
</evidence>
<dbReference type="InterPro" id="IPR001650">
    <property type="entry name" value="Helicase_C-like"/>
</dbReference>
<dbReference type="InterPro" id="IPR006935">
    <property type="entry name" value="Helicase/UvrB_N"/>
</dbReference>
<dbReference type="SMART" id="SM00490">
    <property type="entry name" value="HELICc"/>
    <property type="match status" value="1"/>
</dbReference>
<comment type="similarity">
    <text evidence="2 13 14">Belongs to the UvrB family.</text>
</comment>